<gene>
    <name evidence="3" type="ORF">EI545_05520</name>
</gene>
<dbReference type="KEGG" id="taw:EI545_05520"/>
<dbReference type="PANTHER" id="PTHR35024">
    <property type="entry name" value="HYPOTHETICAL CYTOSOLIC PROTEIN"/>
    <property type="match status" value="1"/>
</dbReference>
<evidence type="ECO:0000313" key="3">
    <source>
        <dbReference type="EMBL" id="AZL58339.1"/>
    </source>
</evidence>
<feature type="region of interest" description="Disordered" evidence="2">
    <location>
        <begin position="1"/>
        <end position="29"/>
    </location>
</feature>
<dbReference type="Pfam" id="PF04519">
    <property type="entry name" value="Bactofilin"/>
    <property type="match status" value="1"/>
</dbReference>
<dbReference type="OrthoDB" id="5738271at2"/>
<dbReference type="InterPro" id="IPR007607">
    <property type="entry name" value="BacA/B"/>
</dbReference>
<evidence type="ECO:0000256" key="2">
    <source>
        <dbReference type="SAM" id="MobiDB-lite"/>
    </source>
</evidence>
<reference evidence="3 4" key="1">
    <citation type="submission" date="2018-12" db="EMBL/GenBank/DDBJ databases">
        <title>Complete genome sequencing of Tabrizicola sp. K13M18.</title>
        <authorList>
            <person name="Bae J.-W."/>
        </authorList>
    </citation>
    <scope>NUCLEOTIDE SEQUENCE [LARGE SCALE GENOMIC DNA]</scope>
    <source>
        <strain evidence="3 4">K13M18</strain>
    </source>
</reference>
<organism evidence="3 4">
    <name type="scientific">Tabrizicola piscis</name>
    <dbReference type="NCBI Taxonomy" id="2494374"/>
    <lineage>
        <taxon>Bacteria</taxon>
        <taxon>Pseudomonadati</taxon>
        <taxon>Pseudomonadota</taxon>
        <taxon>Alphaproteobacteria</taxon>
        <taxon>Rhodobacterales</taxon>
        <taxon>Paracoccaceae</taxon>
        <taxon>Tabrizicola</taxon>
    </lineage>
</organism>
<evidence type="ECO:0000313" key="4">
    <source>
        <dbReference type="Proteomes" id="UP000282002"/>
    </source>
</evidence>
<dbReference type="PANTHER" id="PTHR35024:SF4">
    <property type="entry name" value="POLYMER-FORMING CYTOSKELETAL PROTEIN"/>
    <property type="match status" value="1"/>
</dbReference>
<proteinExistence type="inferred from homology"/>
<dbReference type="RefSeq" id="WP_125324540.1">
    <property type="nucleotide sequence ID" value="NZ_CP034328.1"/>
</dbReference>
<sequence length="128" mass="12772">MFSKTADASAAPTPPVPRPSGPGANAGRSVLGADLRITGEISTTGSVEVLGEIDGNLTAHGLIIGAEGRLKGSVNATTVEVKGKLDGSVTCESLTLRASAEVKADVTTAGIVIESGAVMDGRFLKPKG</sequence>
<dbReference type="EMBL" id="CP034328">
    <property type="protein sequence ID" value="AZL58339.1"/>
    <property type="molecule type" value="Genomic_DNA"/>
</dbReference>
<comment type="similarity">
    <text evidence="1">Belongs to the bactofilin family.</text>
</comment>
<dbReference type="AlphaFoldDB" id="A0A3S8U467"/>
<name>A0A3S8U467_9RHOB</name>
<protein>
    <submittedName>
        <fullName evidence="3">Polymer-forming cytoskeletal protein</fullName>
    </submittedName>
</protein>
<evidence type="ECO:0000256" key="1">
    <source>
        <dbReference type="ARBA" id="ARBA00044755"/>
    </source>
</evidence>
<keyword evidence="4" id="KW-1185">Reference proteome</keyword>
<accession>A0A3S8U467</accession>
<dbReference type="Proteomes" id="UP000282002">
    <property type="component" value="Chromosome"/>
</dbReference>